<evidence type="ECO:0000313" key="2">
    <source>
        <dbReference type="Proteomes" id="UP001412067"/>
    </source>
</evidence>
<sequence>MKDWGMLGMEKVKAMAVRRLVRGLPRWSSYDNGQACAGCQHGEVFRFMVDKLRSAYLAGS</sequence>
<proteinExistence type="predicted"/>
<comment type="caution">
    <text evidence="1">The sequence shown here is derived from an EMBL/GenBank/DDBJ whole genome shotgun (WGS) entry which is preliminary data.</text>
</comment>
<reference evidence="1 2" key="1">
    <citation type="journal article" date="2022" name="Nat. Plants">
        <title>Genomes of leafy and leafless Platanthera orchids illuminate the evolution of mycoheterotrophy.</title>
        <authorList>
            <person name="Li M.H."/>
            <person name="Liu K.W."/>
            <person name="Li Z."/>
            <person name="Lu H.C."/>
            <person name="Ye Q.L."/>
            <person name="Zhang D."/>
            <person name="Wang J.Y."/>
            <person name="Li Y.F."/>
            <person name="Zhong Z.M."/>
            <person name="Liu X."/>
            <person name="Yu X."/>
            <person name="Liu D.K."/>
            <person name="Tu X.D."/>
            <person name="Liu B."/>
            <person name="Hao Y."/>
            <person name="Liao X.Y."/>
            <person name="Jiang Y.T."/>
            <person name="Sun W.H."/>
            <person name="Chen J."/>
            <person name="Chen Y.Q."/>
            <person name="Ai Y."/>
            <person name="Zhai J.W."/>
            <person name="Wu S.S."/>
            <person name="Zhou Z."/>
            <person name="Hsiao Y.Y."/>
            <person name="Wu W.L."/>
            <person name="Chen Y.Y."/>
            <person name="Lin Y.F."/>
            <person name="Hsu J.L."/>
            <person name="Li C.Y."/>
            <person name="Wang Z.W."/>
            <person name="Zhao X."/>
            <person name="Zhong W.Y."/>
            <person name="Ma X.K."/>
            <person name="Ma L."/>
            <person name="Huang J."/>
            <person name="Chen G.Z."/>
            <person name="Huang M.Z."/>
            <person name="Huang L."/>
            <person name="Peng D.H."/>
            <person name="Luo Y.B."/>
            <person name="Zou S.Q."/>
            <person name="Chen S.P."/>
            <person name="Lan S."/>
            <person name="Tsai W.C."/>
            <person name="Van de Peer Y."/>
            <person name="Liu Z.J."/>
        </authorList>
    </citation>
    <scope>NUCLEOTIDE SEQUENCE [LARGE SCALE GENOMIC DNA]</scope>
    <source>
        <strain evidence="1">Lor288</strain>
    </source>
</reference>
<name>A0ABR2LBI4_9ASPA</name>
<dbReference type="Proteomes" id="UP001412067">
    <property type="component" value="Unassembled WGS sequence"/>
</dbReference>
<organism evidence="1 2">
    <name type="scientific">Platanthera guangdongensis</name>
    <dbReference type="NCBI Taxonomy" id="2320717"/>
    <lineage>
        <taxon>Eukaryota</taxon>
        <taxon>Viridiplantae</taxon>
        <taxon>Streptophyta</taxon>
        <taxon>Embryophyta</taxon>
        <taxon>Tracheophyta</taxon>
        <taxon>Spermatophyta</taxon>
        <taxon>Magnoliopsida</taxon>
        <taxon>Liliopsida</taxon>
        <taxon>Asparagales</taxon>
        <taxon>Orchidaceae</taxon>
        <taxon>Orchidoideae</taxon>
        <taxon>Orchideae</taxon>
        <taxon>Orchidinae</taxon>
        <taxon>Platanthera</taxon>
    </lineage>
</organism>
<evidence type="ECO:0000313" key="1">
    <source>
        <dbReference type="EMBL" id="KAK8934075.1"/>
    </source>
</evidence>
<dbReference type="EMBL" id="JBBWWR010000162">
    <property type="protein sequence ID" value="KAK8934075.1"/>
    <property type="molecule type" value="Genomic_DNA"/>
</dbReference>
<protein>
    <submittedName>
        <fullName evidence="1">Uncharacterized protein</fullName>
    </submittedName>
</protein>
<gene>
    <name evidence="1" type="ORF">KSP40_PGU010490</name>
</gene>
<accession>A0ABR2LBI4</accession>
<keyword evidence="2" id="KW-1185">Reference proteome</keyword>